<accession>A0A846Z0T9</accession>
<dbReference type="Pfam" id="PF19054">
    <property type="entry name" value="DUF5753"/>
    <property type="match status" value="1"/>
</dbReference>
<reference evidence="2 3" key="1">
    <citation type="submission" date="2020-04" db="EMBL/GenBank/DDBJ databases">
        <title>MicrobeNet Type strains.</title>
        <authorList>
            <person name="Nicholson A.C."/>
        </authorList>
    </citation>
    <scope>NUCLEOTIDE SEQUENCE [LARGE SCALE GENOMIC DNA]</scope>
    <source>
        <strain evidence="2 3">ATCC BAA-277</strain>
    </source>
</reference>
<evidence type="ECO:0000259" key="1">
    <source>
        <dbReference type="Pfam" id="PF19054"/>
    </source>
</evidence>
<dbReference type="RefSeq" id="WP_067641092.1">
    <property type="nucleotide sequence ID" value="NZ_JAAXPI010000043.1"/>
</dbReference>
<evidence type="ECO:0000313" key="2">
    <source>
        <dbReference type="EMBL" id="NKZ06880.1"/>
    </source>
</evidence>
<dbReference type="Proteomes" id="UP000579250">
    <property type="component" value="Unassembled WGS sequence"/>
</dbReference>
<protein>
    <submittedName>
        <fullName evidence="2">XRE family transcriptional regulator</fullName>
    </submittedName>
</protein>
<dbReference type="EMBL" id="JAAXPI010000043">
    <property type="protein sequence ID" value="NKZ06880.1"/>
    <property type="molecule type" value="Genomic_DNA"/>
</dbReference>
<organism evidence="2 3">
    <name type="scientific">Actinomadura latina</name>
    <dbReference type="NCBI Taxonomy" id="163603"/>
    <lineage>
        <taxon>Bacteria</taxon>
        <taxon>Bacillati</taxon>
        <taxon>Actinomycetota</taxon>
        <taxon>Actinomycetes</taxon>
        <taxon>Streptosporangiales</taxon>
        <taxon>Thermomonosporaceae</taxon>
        <taxon>Actinomadura</taxon>
    </lineage>
</organism>
<name>A0A846Z0T9_9ACTN</name>
<sequence length="227" mass="25182">MADVGRILDVYGTDYATRAALLQLTRDIRNRGWWAAFDDVLAGSYAELEDAAGSIRTWQTEVIPGLLQTPDYARALISSEFPNDREEIDRRLQARMARRARFARTDAPDLDVLLAEEILRRPVGGLAVMKGQLSALLEAAKQSSVTVRVVPMMLEYRPGLGEGSVVIFEFSAPLELDTAHVETMGGSMYIEDVAQVRRCCSMLDRIASIALSQEESVALIATIREEF</sequence>
<evidence type="ECO:0000313" key="3">
    <source>
        <dbReference type="Proteomes" id="UP000579250"/>
    </source>
</evidence>
<dbReference type="InterPro" id="IPR043917">
    <property type="entry name" value="DUF5753"/>
</dbReference>
<gene>
    <name evidence="2" type="ORF">HGB48_24520</name>
</gene>
<proteinExistence type="predicted"/>
<comment type="caution">
    <text evidence="2">The sequence shown here is derived from an EMBL/GenBank/DDBJ whole genome shotgun (WGS) entry which is preliminary data.</text>
</comment>
<feature type="domain" description="DUF5753" evidence="1">
    <location>
        <begin position="44"/>
        <end position="221"/>
    </location>
</feature>
<dbReference type="AlphaFoldDB" id="A0A846Z0T9"/>
<keyword evidence="3" id="KW-1185">Reference proteome</keyword>